<dbReference type="EMBL" id="LNGC01000032">
    <property type="protein sequence ID" value="KYC52150.1"/>
    <property type="molecule type" value="Genomic_DNA"/>
</dbReference>
<evidence type="ECO:0000313" key="2">
    <source>
        <dbReference type="Proteomes" id="UP000075398"/>
    </source>
</evidence>
<evidence type="ECO:0008006" key="3">
    <source>
        <dbReference type="Google" id="ProtNLM"/>
    </source>
</evidence>
<reference evidence="1 2" key="1">
    <citation type="journal article" date="2016" name="ISME J.">
        <title>Chasing the elusive Euryarchaeota class WSA2: genomes reveal a uniquely fastidious methyl-reducing methanogen.</title>
        <authorList>
            <person name="Nobu M.K."/>
            <person name="Narihiro T."/>
            <person name="Kuroda K."/>
            <person name="Mei R."/>
            <person name="Liu W.T."/>
        </authorList>
    </citation>
    <scope>NUCLEOTIDE SEQUENCE [LARGE SCALE GENOMIC DNA]</scope>
    <source>
        <strain evidence="1">U1lsi0528_Bin055</strain>
    </source>
</reference>
<accession>A0A150J4K2</accession>
<sequence>MNRRLLSVFTCLMLICSINFVLGADEKKEVTIMVHLYEKENESYTISGDIYNYEIRLVDTDVCDKDLYVSSCINTIELNIVQKNKYTNEVIKTVVVPDIVKLRDYPTDIDFEDIKFEGVYVFTIYFDQGAANFKINYTKKDVLRSMNPVYSGEMGENPFLLYFGEGDKIYSMNVNRSDSRLIVNVRNNQDSKTLYGLSDDILAFGSIMVKVLNQTDTGIKFIVYSSSNIKSLSKSEISLRKGETSNIGGLDFKITDAAPLSATVNAENQDYVIKKRTLKGISNYIFEVNDISGDTVKLSIYHPPSVTLVGYNPNVILTVTKKLEPEEGDIFEIPFTLANTGKANANNLKVNLQSSTANIINGTWNGALNVGETKELIFKARFNEAGDYILVFNVDTGLSSEGFQEKVNVKSKVTSVLKEGPMKSLIFVTNEYILTQDRIRLAQNSINIFFYIGVILSSAIILNSARQTLPNIEVKKKSVKRKVMKRKEEPIKTRNNIAISQERLRVSKERKEKGIKRESVKKRE</sequence>
<dbReference type="InterPro" id="IPR013783">
    <property type="entry name" value="Ig-like_fold"/>
</dbReference>
<protein>
    <recommendedName>
        <fullName evidence="3">CARDB domain-containing protein</fullName>
    </recommendedName>
</protein>
<organism evidence="1 2">
    <name type="scientific">Candidatus Methanofastidiosum methylothiophilum</name>
    <dbReference type="NCBI Taxonomy" id="1705564"/>
    <lineage>
        <taxon>Archaea</taxon>
        <taxon>Methanobacteriati</taxon>
        <taxon>Methanobacteriota</taxon>
        <taxon>Stenosarchaea group</taxon>
        <taxon>Candidatus Methanofastidiosia</taxon>
        <taxon>Candidatus Methanofastidiosales</taxon>
        <taxon>Candidatus Methanofastidiosaceae</taxon>
        <taxon>Candidatus Methanofastidiosum</taxon>
    </lineage>
</organism>
<dbReference type="Proteomes" id="UP000075398">
    <property type="component" value="Unassembled WGS sequence"/>
</dbReference>
<name>A0A150J4K2_9EURY</name>
<dbReference type="Gene3D" id="2.60.40.10">
    <property type="entry name" value="Immunoglobulins"/>
    <property type="match status" value="1"/>
</dbReference>
<gene>
    <name evidence="1" type="ORF">AMQ22_00968</name>
</gene>
<proteinExistence type="predicted"/>
<comment type="caution">
    <text evidence="1">The sequence shown here is derived from an EMBL/GenBank/DDBJ whole genome shotgun (WGS) entry which is preliminary data.</text>
</comment>
<evidence type="ECO:0000313" key="1">
    <source>
        <dbReference type="EMBL" id="KYC52150.1"/>
    </source>
</evidence>
<dbReference type="AlphaFoldDB" id="A0A150J4K2"/>